<organism evidence="2 3">
    <name type="scientific">Cetraspora pellucida</name>
    <dbReference type="NCBI Taxonomy" id="1433469"/>
    <lineage>
        <taxon>Eukaryota</taxon>
        <taxon>Fungi</taxon>
        <taxon>Fungi incertae sedis</taxon>
        <taxon>Mucoromycota</taxon>
        <taxon>Glomeromycotina</taxon>
        <taxon>Glomeromycetes</taxon>
        <taxon>Diversisporales</taxon>
        <taxon>Gigasporaceae</taxon>
        <taxon>Cetraspora</taxon>
    </lineage>
</organism>
<dbReference type="PANTHER" id="PTHR28190:SF1">
    <property type="entry name" value="NUCLEAR MIGRATION PROTEIN NUM1"/>
    <property type="match status" value="1"/>
</dbReference>
<evidence type="ECO:0000313" key="3">
    <source>
        <dbReference type="Proteomes" id="UP000789759"/>
    </source>
</evidence>
<dbReference type="OrthoDB" id="2149224at2759"/>
<dbReference type="EMBL" id="CAJVQA010011921">
    <property type="protein sequence ID" value="CAG8712104.1"/>
    <property type="molecule type" value="Genomic_DNA"/>
</dbReference>
<gene>
    <name evidence="2" type="ORF">CPELLU_LOCUS12386</name>
</gene>
<comment type="caution">
    <text evidence="2">The sequence shown here is derived from an EMBL/GenBank/DDBJ whole genome shotgun (WGS) entry which is preliminary data.</text>
</comment>
<dbReference type="Proteomes" id="UP000789759">
    <property type="component" value="Unassembled WGS sequence"/>
</dbReference>
<dbReference type="GO" id="GO:0005739">
    <property type="term" value="C:mitochondrion"/>
    <property type="evidence" value="ECO:0007669"/>
    <property type="project" value="TreeGrafter"/>
</dbReference>
<evidence type="ECO:0000313" key="2">
    <source>
        <dbReference type="EMBL" id="CAG8712104.1"/>
    </source>
</evidence>
<evidence type="ECO:0000256" key="1">
    <source>
        <dbReference type="SAM" id="Coils"/>
    </source>
</evidence>
<sequence>MANNLESGDNLVSATLRTRLNNFEIYISDPIRHLPLYINNAQSTTLKKKLQDQLNENTTQIQLTADLSTALAKRRLELERQIKELDKIEYNDVPQELRNKLTDLEKEDRFIYQNSAKVALGLNLPNVFVPTVPAVEKSTTSTTSSGRASKRDRITTKSQIGIEFATEIGQGLLQEVRRLQALLHEKEGITKELEVEKAELERTIEQLNKNLRAHQESKVWALELTKLDLNAQLEDLQQQISKSRSDYAKIEKALTTATDIIEQLKEKEIKLTSALSTATDVIEQFKEKEERLTSNLKILFEKDTGKDHKTIDDLKSQLKSLLTVSGSNSVSYMENDKILNGDDNDSKISLELSNENPNVGIKTINTLDVANCVINILCDILKKDEVHKLKMLADSQEQDLFEIMHSEECSDATPKKVQKIQDGSSTTFELSNAAKNNKIENDRSDEWEII</sequence>
<dbReference type="PANTHER" id="PTHR28190">
    <property type="entry name" value="NUCLEAR MIGRATION PROTEIN NUM1"/>
    <property type="match status" value="1"/>
</dbReference>
<dbReference type="GO" id="GO:0015631">
    <property type="term" value="F:tubulin binding"/>
    <property type="evidence" value="ECO:0007669"/>
    <property type="project" value="TreeGrafter"/>
</dbReference>
<accession>A0A9N9HY91</accession>
<keyword evidence="1" id="KW-0175">Coiled coil</keyword>
<dbReference type="GO" id="GO:0005938">
    <property type="term" value="C:cell cortex"/>
    <property type="evidence" value="ECO:0007669"/>
    <property type="project" value="TreeGrafter"/>
</dbReference>
<proteinExistence type="predicted"/>
<dbReference type="InterPro" id="IPR053005">
    <property type="entry name" value="Nuclear_Pos-Cytoskel_Interact"/>
</dbReference>
<keyword evidence="3" id="KW-1185">Reference proteome</keyword>
<protein>
    <submittedName>
        <fullName evidence="2">25116_t:CDS:1</fullName>
    </submittedName>
</protein>
<dbReference type="GO" id="GO:0000226">
    <property type="term" value="P:microtubule cytoskeleton organization"/>
    <property type="evidence" value="ECO:0007669"/>
    <property type="project" value="TreeGrafter"/>
</dbReference>
<name>A0A9N9HY91_9GLOM</name>
<reference evidence="2" key="1">
    <citation type="submission" date="2021-06" db="EMBL/GenBank/DDBJ databases">
        <authorList>
            <person name="Kallberg Y."/>
            <person name="Tangrot J."/>
            <person name="Rosling A."/>
        </authorList>
    </citation>
    <scope>NUCLEOTIDE SEQUENCE</scope>
    <source>
        <strain evidence="2">FL966</strain>
    </source>
</reference>
<dbReference type="AlphaFoldDB" id="A0A9N9HY91"/>
<feature type="coiled-coil region" evidence="1">
    <location>
        <begin position="179"/>
        <end position="302"/>
    </location>
</feature>